<keyword evidence="1" id="KW-1133">Transmembrane helix</keyword>
<keyword evidence="1" id="KW-0812">Transmembrane</keyword>
<name>G8NTQ3_GRAMM</name>
<sequence>MTPDTLYRLAPPLIALQLAAFGWRVNRELNLGHAEREAFVLIPDVLNVMSLLAAVICLIVLPIATDTYLWLSRVVLAAGYVLIVFHPLTTAAHYRLWSREGIRKHAGNGKDYPYATTEELASSSLSVVIAVLAAAYIGTH</sequence>
<dbReference type="HOGENOM" id="CLU_120032_0_0_0"/>
<feature type="transmembrane region" description="Helical" evidence="1">
    <location>
        <begin position="38"/>
        <end position="64"/>
    </location>
</feature>
<dbReference type="eggNOG" id="ENOG5033NFR">
    <property type="taxonomic scope" value="Bacteria"/>
</dbReference>
<dbReference type="Proteomes" id="UP000007113">
    <property type="component" value="Chromosome"/>
</dbReference>
<dbReference type="KEGG" id="gma:AciX8_2047"/>
<evidence type="ECO:0000256" key="1">
    <source>
        <dbReference type="SAM" id="Phobius"/>
    </source>
</evidence>
<accession>G8NTQ3</accession>
<evidence type="ECO:0000313" key="3">
    <source>
        <dbReference type="Proteomes" id="UP000007113"/>
    </source>
</evidence>
<feature type="transmembrane region" description="Helical" evidence="1">
    <location>
        <begin position="120"/>
        <end position="138"/>
    </location>
</feature>
<dbReference type="OrthoDB" id="120840at2"/>
<keyword evidence="1" id="KW-0472">Membrane</keyword>
<dbReference type="AlphaFoldDB" id="G8NTQ3"/>
<proteinExistence type="predicted"/>
<protein>
    <submittedName>
        <fullName evidence="2">Uncharacterized protein</fullName>
    </submittedName>
</protein>
<feature type="transmembrane region" description="Helical" evidence="1">
    <location>
        <begin position="70"/>
        <end position="94"/>
    </location>
</feature>
<reference evidence="2 3" key="1">
    <citation type="submission" date="2011-11" db="EMBL/GenBank/DDBJ databases">
        <title>Complete sequence of Granulicella mallensis MP5ACTX8.</title>
        <authorList>
            <consortium name="US DOE Joint Genome Institute"/>
            <person name="Lucas S."/>
            <person name="Copeland A."/>
            <person name="Lapidus A."/>
            <person name="Cheng J.-F."/>
            <person name="Goodwin L."/>
            <person name="Pitluck S."/>
            <person name="Peters L."/>
            <person name="Lu M."/>
            <person name="Detter J.C."/>
            <person name="Han C."/>
            <person name="Tapia R."/>
            <person name="Land M."/>
            <person name="Hauser L."/>
            <person name="Kyrpides N."/>
            <person name="Ivanova N."/>
            <person name="Mikhailova N."/>
            <person name="Pagani I."/>
            <person name="Rawat S."/>
            <person name="Mannisto M."/>
            <person name="Haggblom M."/>
            <person name="Woyke T."/>
        </authorList>
    </citation>
    <scope>NUCLEOTIDE SEQUENCE [LARGE SCALE GENOMIC DNA]</scope>
    <source>
        <strain evidence="3">ATCC BAA-1857 / DSM 23137 / MP5ACTX8</strain>
    </source>
</reference>
<keyword evidence="3" id="KW-1185">Reference proteome</keyword>
<organism evidence="2 3">
    <name type="scientific">Granulicella mallensis (strain ATCC BAA-1857 / DSM 23137 / MP5ACTX8)</name>
    <dbReference type="NCBI Taxonomy" id="682795"/>
    <lineage>
        <taxon>Bacteria</taxon>
        <taxon>Pseudomonadati</taxon>
        <taxon>Acidobacteriota</taxon>
        <taxon>Terriglobia</taxon>
        <taxon>Terriglobales</taxon>
        <taxon>Acidobacteriaceae</taxon>
        <taxon>Granulicella</taxon>
    </lineage>
</organism>
<evidence type="ECO:0000313" key="2">
    <source>
        <dbReference type="EMBL" id="AEU36377.1"/>
    </source>
</evidence>
<gene>
    <name evidence="2" type="ordered locus">AciX8_2047</name>
</gene>
<dbReference type="RefSeq" id="WP_014265255.1">
    <property type="nucleotide sequence ID" value="NC_016631.1"/>
</dbReference>
<dbReference type="EMBL" id="CP003130">
    <property type="protein sequence ID" value="AEU36377.1"/>
    <property type="molecule type" value="Genomic_DNA"/>
</dbReference>
<dbReference type="STRING" id="682795.AciX8_2047"/>